<proteinExistence type="predicted"/>
<feature type="transmembrane region" description="Helical" evidence="1">
    <location>
        <begin position="35"/>
        <end position="61"/>
    </location>
</feature>
<evidence type="ECO:0000313" key="3">
    <source>
        <dbReference type="Proteomes" id="UP000830116"/>
    </source>
</evidence>
<dbReference type="EMBL" id="CP093442">
    <property type="protein sequence ID" value="UOF01538.1"/>
    <property type="molecule type" value="Genomic_DNA"/>
</dbReference>
<evidence type="ECO:0000256" key="1">
    <source>
        <dbReference type="SAM" id="Phobius"/>
    </source>
</evidence>
<evidence type="ECO:0000313" key="2">
    <source>
        <dbReference type="EMBL" id="UOF01538.1"/>
    </source>
</evidence>
<reference evidence="2" key="1">
    <citation type="submission" date="2022-03" db="EMBL/GenBank/DDBJ databases">
        <title>Genome Identification and Characterization of new species Bdellovibrio reynosense LBG001 sp. nov. from a Mexico soil sample.</title>
        <authorList>
            <person name="Camilli A."/>
            <person name="Ajao Y."/>
            <person name="Guo X."/>
        </authorList>
    </citation>
    <scope>NUCLEOTIDE SEQUENCE</scope>
    <source>
        <strain evidence="2">LBG001</strain>
    </source>
</reference>
<organism evidence="2 3">
    <name type="scientific">Bdellovibrio reynosensis</name>
    <dbReference type="NCBI Taxonomy" id="2835041"/>
    <lineage>
        <taxon>Bacteria</taxon>
        <taxon>Pseudomonadati</taxon>
        <taxon>Bdellovibrionota</taxon>
        <taxon>Bdellovibrionia</taxon>
        <taxon>Bdellovibrionales</taxon>
        <taxon>Pseudobdellovibrionaceae</taxon>
        <taxon>Bdellovibrio</taxon>
    </lineage>
</organism>
<accession>A0ABY4C973</accession>
<gene>
    <name evidence="2" type="ORF">MNR06_01040</name>
</gene>
<protein>
    <recommendedName>
        <fullName evidence="4">Polysaccharide biosynthesis protein C-terminal domain-containing protein</fullName>
    </recommendedName>
</protein>
<name>A0ABY4C973_9BACT</name>
<keyword evidence="1" id="KW-1133">Transmembrane helix</keyword>
<dbReference type="Proteomes" id="UP000830116">
    <property type="component" value="Chromosome"/>
</dbReference>
<evidence type="ECO:0008006" key="4">
    <source>
        <dbReference type="Google" id="ProtNLM"/>
    </source>
</evidence>
<feature type="transmembrane region" description="Helical" evidence="1">
    <location>
        <begin position="73"/>
        <end position="92"/>
    </location>
</feature>
<keyword evidence="1" id="KW-0472">Membrane</keyword>
<dbReference type="RefSeq" id="WP_243537978.1">
    <property type="nucleotide sequence ID" value="NZ_CP093442.1"/>
</dbReference>
<sequence length="135" mass="14795">MILACTLITSLIGAQLTYFLIHKKHLTTVRASAAPALIFSVIITTLPIPFSAALRAGFLGATFVGMTDKSRLGWKRVAVASFIYGLVFYFLLPLVDGFGGGLGAAAFTSCGLVFFLDKAFRRYFKNLFLRAYKRL</sequence>
<feature type="transmembrane region" description="Helical" evidence="1">
    <location>
        <begin position="98"/>
        <end position="116"/>
    </location>
</feature>
<keyword evidence="3" id="KW-1185">Reference proteome</keyword>
<keyword evidence="1" id="KW-0812">Transmembrane</keyword>